<dbReference type="SUPFAM" id="SSF53474">
    <property type="entry name" value="alpha/beta-Hydrolases"/>
    <property type="match status" value="1"/>
</dbReference>
<evidence type="ECO:0000313" key="5">
    <source>
        <dbReference type="Proteomes" id="UP001174694"/>
    </source>
</evidence>
<accession>A0AA38VQ34</accession>
<feature type="domain" description="Alpha/beta hydrolase fold-3" evidence="3">
    <location>
        <begin position="115"/>
        <end position="336"/>
    </location>
</feature>
<dbReference type="Gene3D" id="3.40.50.1820">
    <property type="entry name" value="alpha/beta hydrolase"/>
    <property type="match status" value="1"/>
</dbReference>
<dbReference type="PANTHER" id="PTHR48081:SF8">
    <property type="entry name" value="ALPHA_BETA HYDROLASE FOLD-3 DOMAIN-CONTAINING PROTEIN-RELATED"/>
    <property type="match status" value="1"/>
</dbReference>
<organism evidence="4 5">
    <name type="scientific">Pleurostoma richardsiae</name>
    <dbReference type="NCBI Taxonomy" id="41990"/>
    <lineage>
        <taxon>Eukaryota</taxon>
        <taxon>Fungi</taxon>
        <taxon>Dikarya</taxon>
        <taxon>Ascomycota</taxon>
        <taxon>Pezizomycotina</taxon>
        <taxon>Sordariomycetes</taxon>
        <taxon>Sordariomycetidae</taxon>
        <taxon>Calosphaeriales</taxon>
        <taxon>Pleurostomataceae</taxon>
        <taxon>Pleurostoma</taxon>
    </lineage>
</organism>
<gene>
    <name evidence="4" type="ORF">NKR23_g5752</name>
</gene>
<feature type="region of interest" description="Disordered" evidence="2">
    <location>
        <begin position="1"/>
        <end position="27"/>
    </location>
</feature>
<feature type="compositionally biased region" description="Basic and acidic residues" evidence="2">
    <location>
        <begin position="367"/>
        <end position="391"/>
    </location>
</feature>
<feature type="compositionally biased region" description="Low complexity" evidence="2">
    <location>
        <begin position="395"/>
        <end position="405"/>
    </location>
</feature>
<dbReference type="Pfam" id="PF07859">
    <property type="entry name" value="Abhydrolase_3"/>
    <property type="match status" value="1"/>
</dbReference>
<comment type="caution">
    <text evidence="4">The sequence shown here is derived from an EMBL/GenBank/DDBJ whole genome shotgun (WGS) entry which is preliminary data.</text>
</comment>
<dbReference type="InterPro" id="IPR029058">
    <property type="entry name" value="AB_hydrolase_fold"/>
</dbReference>
<dbReference type="AlphaFoldDB" id="A0AA38VQ34"/>
<name>A0AA38VQ34_9PEZI</name>
<protein>
    <submittedName>
        <fullName evidence="4">Arylacetamide deacetylase</fullName>
    </submittedName>
</protein>
<dbReference type="InterPro" id="IPR050300">
    <property type="entry name" value="GDXG_lipolytic_enzyme"/>
</dbReference>
<evidence type="ECO:0000259" key="3">
    <source>
        <dbReference type="Pfam" id="PF07859"/>
    </source>
</evidence>
<proteinExistence type="predicted"/>
<feature type="region of interest" description="Disordered" evidence="2">
    <location>
        <begin position="367"/>
        <end position="405"/>
    </location>
</feature>
<dbReference type="InterPro" id="IPR013094">
    <property type="entry name" value="AB_hydrolase_3"/>
</dbReference>
<keyword evidence="1" id="KW-0378">Hydrolase</keyword>
<keyword evidence="5" id="KW-1185">Reference proteome</keyword>
<reference evidence="4" key="1">
    <citation type="submission" date="2022-07" db="EMBL/GenBank/DDBJ databases">
        <title>Fungi with potential for degradation of polypropylene.</title>
        <authorList>
            <person name="Gostincar C."/>
        </authorList>
    </citation>
    <scope>NUCLEOTIDE SEQUENCE</scope>
    <source>
        <strain evidence="4">EXF-13308</strain>
    </source>
</reference>
<dbReference type="Proteomes" id="UP001174694">
    <property type="component" value="Unassembled WGS sequence"/>
</dbReference>
<sequence>MAELVRIATAPDEPTAPEPPDSPEEYMNPLETTSRWLLSARAYAIRSAASLAYSLSNRQSPSAPSSSRVIYLDSRLSKHWTGKGEIRVDVYIPDGGGSNGSSISVGADTNKRPAIINLHGGGFVLGQGTDDARWAGAAMDALGAVVFAVNYRLAPSYPFPTAVEDSADAILQIADRAREFGIDPDKILLSGFSAGGNLALAAWVLLQSPAKWDYTLPCAPPRINGFVLYYPLLDWTLSRPRKRMVCPRPEMTLPKGLTDLFDASYIYPPRPRHELTDPLLSPGLMPDELLDLLPPLHLVLCEFDMLLIEGQMFAERLRARGKEVTVRVVKDAKHGWDKPPPLLPKESATLEYAEAIKSIAEWLAREEGQEMEEMDRRADDEKARMEGRARDMGQSSSSSSSSASE</sequence>
<evidence type="ECO:0000313" key="4">
    <source>
        <dbReference type="EMBL" id="KAJ9144553.1"/>
    </source>
</evidence>
<evidence type="ECO:0000256" key="2">
    <source>
        <dbReference type="SAM" id="MobiDB-lite"/>
    </source>
</evidence>
<evidence type="ECO:0000256" key="1">
    <source>
        <dbReference type="ARBA" id="ARBA00022801"/>
    </source>
</evidence>
<dbReference type="PANTHER" id="PTHR48081">
    <property type="entry name" value="AB HYDROLASE SUPERFAMILY PROTEIN C4A8.06C"/>
    <property type="match status" value="1"/>
</dbReference>
<dbReference type="EMBL" id="JANBVO010000016">
    <property type="protein sequence ID" value="KAJ9144553.1"/>
    <property type="molecule type" value="Genomic_DNA"/>
</dbReference>
<dbReference type="GO" id="GO:0016787">
    <property type="term" value="F:hydrolase activity"/>
    <property type="evidence" value="ECO:0007669"/>
    <property type="project" value="UniProtKB-KW"/>
</dbReference>